<proteinExistence type="predicted"/>
<keyword evidence="1" id="KW-1133">Transmembrane helix</keyword>
<reference evidence="2 3" key="1">
    <citation type="journal article" date="2012" name="PLoS Pathog.">
        <title>Diverse lifestyles and strategies of plant pathogenesis encoded in the genomes of eighteen Dothideomycetes fungi.</title>
        <authorList>
            <person name="Ohm R.A."/>
            <person name="Feau N."/>
            <person name="Henrissat B."/>
            <person name="Schoch C.L."/>
            <person name="Horwitz B.A."/>
            <person name="Barry K.W."/>
            <person name="Condon B.J."/>
            <person name="Copeland A.C."/>
            <person name="Dhillon B."/>
            <person name="Glaser F."/>
            <person name="Hesse C.N."/>
            <person name="Kosti I."/>
            <person name="LaButti K."/>
            <person name="Lindquist E.A."/>
            <person name="Lucas S."/>
            <person name="Salamov A.A."/>
            <person name="Bradshaw R.E."/>
            <person name="Ciuffetti L."/>
            <person name="Hamelin R.C."/>
            <person name="Kema G.H.J."/>
            <person name="Lawrence C."/>
            <person name="Scott J.A."/>
            <person name="Spatafora J.W."/>
            <person name="Turgeon B.G."/>
            <person name="de Wit P.J.G.M."/>
            <person name="Zhong S."/>
            <person name="Goodwin S.B."/>
            <person name="Grigoriev I.V."/>
        </authorList>
    </citation>
    <scope>NUCLEOTIDE SEQUENCE [LARGE SCALE GENOMIC DNA]</scope>
    <source>
        <strain evidence="3">C4 / ATCC 48331 / race T</strain>
    </source>
</reference>
<keyword evidence="3" id="KW-1185">Reference proteome</keyword>
<dbReference type="HOGENOM" id="CLU_2904034_0_0_1"/>
<dbReference type="EMBL" id="KB733507">
    <property type="protein sequence ID" value="ENH98690.1"/>
    <property type="molecule type" value="Genomic_DNA"/>
</dbReference>
<name>N4WWD1_COCH4</name>
<gene>
    <name evidence="2" type="ORF">COCC4DRAFT_155163</name>
</gene>
<sequence>MSHVFYTLNYLHISYILITFSPILLGFLYWREFWEDVGLPSYSGLLEVLSWLDVKSRDLRTL</sequence>
<protein>
    <submittedName>
        <fullName evidence="2">Uncharacterized protein</fullName>
    </submittedName>
</protein>
<evidence type="ECO:0000256" key="1">
    <source>
        <dbReference type="SAM" id="Phobius"/>
    </source>
</evidence>
<accession>N4WWD1</accession>
<dbReference type="AlphaFoldDB" id="N4WWD1"/>
<organism evidence="2 3">
    <name type="scientific">Cochliobolus heterostrophus (strain C4 / ATCC 48331 / race T)</name>
    <name type="common">Southern corn leaf blight fungus</name>
    <name type="synonym">Bipolaris maydis</name>
    <dbReference type="NCBI Taxonomy" id="665024"/>
    <lineage>
        <taxon>Eukaryota</taxon>
        <taxon>Fungi</taxon>
        <taxon>Dikarya</taxon>
        <taxon>Ascomycota</taxon>
        <taxon>Pezizomycotina</taxon>
        <taxon>Dothideomycetes</taxon>
        <taxon>Pleosporomycetidae</taxon>
        <taxon>Pleosporales</taxon>
        <taxon>Pleosporineae</taxon>
        <taxon>Pleosporaceae</taxon>
        <taxon>Bipolaris</taxon>
    </lineage>
</organism>
<keyword evidence="1" id="KW-0812">Transmembrane</keyword>
<evidence type="ECO:0000313" key="2">
    <source>
        <dbReference type="EMBL" id="ENH98690.1"/>
    </source>
</evidence>
<keyword evidence="1" id="KW-0472">Membrane</keyword>
<feature type="transmembrane region" description="Helical" evidence="1">
    <location>
        <begin position="12"/>
        <end position="30"/>
    </location>
</feature>
<evidence type="ECO:0000313" key="3">
    <source>
        <dbReference type="Proteomes" id="UP000012338"/>
    </source>
</evidence>
<reference evidence="3" key="2">
    <citation type="journal article" date="2013" name="PLoS Genet.">
        <title>Comparative genome structure, secondary metabolite, and effector coding capacity across Cochliobolus pathogens.</title>
        <authorList>
            <person name="Condon B.J."/>
            <person name="Leng Y."/>
            <person name="Wu D."/>
            <person name="Bushley K.E."/>
            <person name="Ohm R.A."/>
            <person name="Otillar R."/>
            <person name="Martin J."/>
            <person name="Schackwitz W."/>
            <person name="Grimwood J."/>
            <person name="MohdZainudin N."/>
            <person name="Xue C."/>
            <person name="Wang R."/>
            <person name="Manning V.A."/>
            <person name="Dhillon B."/>
            <person name="Tu Z.J."/>
            <person name="Steffenson B.J."/>
            <person name="Salamov A."/>
            <person name="Sun H."/>
            <person name="Lowry S."/>
            <person name="LaButti K."/>
            <person name="Han J."/>
            <person name="Copeland A."/>
            <person name="Lindquist E."/>
            <person name="Barry K."/>
            <person name="Schmutz J."/>
            <person name="Baker S.E."/>
            <person name="Ciuffetti L.M."/>
            <person name="Grigoriev I.V."/>
            <person name="Zhong S."/>
            <person name="Turgeon B.G."/>
        </authorList>
    </citation>
    <scope>NUCLEOTIDE SEQUENCE [LARGE SCALE GENOMIC DNA]</scope>
    <source>
        <strain evidence="3">C4 / ATCC 48331 / race T</strain>
    </source>
</reference>
<dbReference type="Proteomes" id="UP000012338">
    <property type="component" value="Unassembled WGS sequence"/>
</dbReference>